<feature type="region of interest" description="Disordered" evidence="1">
    <location>
        <begin position="45"/>
        <end position="74"/>
    </location>
</feature>
<accession>M3Y4N8</accession>
<dbReference type="AlphaFoldDB" id="M3Y4N8"/>
<feature type="compositionally biased region" description="Pro residues" evidence="1">
    <location>
        <begin position="1"/>
        <end position="10"/>
    </location>
</feature>
<dbReference type="HOGENOM" id="CLU_2066799_0_0_1"/>
<dbReference type="EMBL" id="AEYP01049531">
    <property type="status" value="NOT_ANNOTATED_CDS"/>
    <property type="molecule type" value="Genomic_DNA"/>
</dbReference>
<reference evidence="2" key="1">
    <citation type="submission" date="2024-06" db="UniProtKB">
        <authorList>
            <consortium name="Ensembl"/>
        </authorList>
    </citation>
    <scope>IDENTIFICATION</scope>
</reference>
<feature type="region of interest" description="Disordered" evidence="1">
    <location>
        <begin position="1"/>
        <end position="20"/>
    </location>
</feature>
<feature type="compositionally biased region" description="Basic and acidic residues" evidence="1">
    <location>
        <begin position="54"/>
        <end position="64"/>
    </location>
</feature>
<protein>
    <submittedName>
        <fullName evidence="2">Uncharacterized protein</fullName>
    </submittedName>
</protein>
<proteinExistence type="predicted"/>
<sequence length="119" mass="13195">DSPAPRPLLPPWRRRKEEAGRACRCTRGVKGSEREAPAGECVFFPPRAPGARAEAPRPARRSTERGVPGGGWRPLGRIRIHQIFSRPRSGSHVSKGRADSFPRMGAEEKYLVITMNVNN</sequence>
<dbReference type="Ensembl" id="ENSMPUT00000006398.1">
    <property type="protein sequence ID" value="ENSMPUP00000006289.1"/>
    <property type="gene ID" value="ENSMPUG00000006343.1"/>
</dbReference>
<evidence type="ECO:0000313" key="2">
    <source>
        <dbReference type="Ensembl" id="ENSMPUP00000006289.1"/>
    </source>
</evidence>
<name>M3Y4N8_MUSPF</name>
<dbReference type="InParanoid" id="M3Y4N8"/>
<organism evidence="2">
    <name type="scientific">Mustela putorius furo</name>
    <name type="common">European domestic ferret</name>
    <name type="synonym">Mustela furo</name>
    <dbReference type="NCBI Taxonomy" id="9669"/>
    <lineage>
        <taxon>Eukaryota</taxon>
        <taxon>Metazoa</taxon>
        <taxon>Chordata</taxon>
        <taxon>Craniata</taxon>
        <taxon>Vertebrata</taxon>
        <taxon>Euteleostomi</taxon>
        <taxon>Mammalia</taxon>
        <taxon>Eutheria</taxon>
        <taxon>Laurasiatheria</taxon>
        <taxon>Carnivora</taxon>
        <taxon>Caniformia</taxon>
        <taxon>Musteloidea</taxon>
        <taxon>Mustelidae</taxon>
        <taxon>Mustelinae</taxon>
        <taxon>Mustela</taxon>
    </lineage>
</organism>
<evidence type="ECO:0000256" key="1">
    <source>
        <dbReference type="SAM" id="MobiDB-lite"/>
    </source>
</evidence>